<dbReference type="Pfam" id="PF01740">
    <property type="entry name" value="STAS"/>
    <property type="match status" value="1"/>
</dbReference>
<keyword evidence="4" id="KW-1185">Reference proteome</keyword>
<dbReference type="PANTHER" id="PTHR33745:SF3">
    <property type="entry name" value="RSBT CO-ANTAGONIST PROTEIN RSBRC"/>
    <property type="match status" value="1"/>
</dbReference>
<dbReference type="STRING" id="398511.BpOF4_17385"/>
<evidence type="ECO:0000256" key="1">
    <source>
        <dbReference type="ARBA" id="ARBA00022553"/>
    </source>
</evidence>
<accession>D3FRC7</accession>
<dbReference type="Proteomes" id="UP000001544">
    <property type="component" value="Chromosome"/>
</dbReference>
<dbReference type="CDD" id="cd07041">
    <property type="entry name" value="STAS_RsbR_RsbS_like"/>
    <property type="match status" value="1"/>
</dbReference>
<dbReference type="InterPro" id="IPR051932">
    <property type="entry name" value="Bact_StressResp_Reg"/>
</dbReference>
<dbReference type="KEGG" id="bpf:BpOF4_17385"/>
<dbReference type="EMBL" id="CP001878">
    <property type="protein sequence ID" value="ADC51518.1"/>
    <property type="molecule type" value="Genomic_DNA"/>
</dbReference>
<keyword evidence="1" id="KW-0597">Phosphoprotein</keyword>
<dbReference type="HOGENOM" id="CLU_026775_0_1_9"/>
<evidence type="ECO:0000313" key="4">
    <source>
        <dbReference type="Proteomes" id="UP000001544"/>
    </source>
</evidence>
<proteinExistence type="predicted"/>
<name>D3FRC7_ALKPO</name>
<dbReference type="RefSeq" id="WP_012958880.1">
    <property type="nucleotide sequence ID" value="NC_013791.2"/>
</dbReference>
<evidence type="ECO:0000259" key="2">
    <source>
        <dbReference type="PROSITE" id="PS50801"/>
    </source>
</evidence>
<sequence>MNTQSLNELADQIILHASSIAEHALHLRALEDPEYTDKTAEQQTEAINTSADFVKLLGEGLKTQDDRFNINIIQWGKQVGELAIQHGRSLEQALSGTHFFRTAIWSFIEDQTKTKQLSVDQIFTIAKSLDPLLDKAVYGFSQAYVENHRKLSEVFSMALDELSVPIVPIFDDVALLPLVGDIDTKRAQMIIDQSMQRARELEISKLILDLSGVSFVDTMVANHIFKLADALSLLGVKTIITGISPAIAQTSVQLDIKLDRLVTCATLKQALANIGYGLLHET</sequence>
<dbReference type="InterPro" id="IPR002645">
    <property type="entry name" value="STAS_dom"/>
</dbReference>
<dbReference type="PROSITE" id="PS50801">
    <property type="entry name" value="STAS"/>
    <property type="match status" value="1"/>
</dbReference>
<feature type="domain" description="STAS" evidence="2">
    <location>
        <begin position="163"/>
        <end position="274"/>
    </location>
</feature>
<dbReference type="eggNOG" id="COG1366">
    <property type="taxonomic scope" value="Bacteria"/>
</dbReference>
<gene>
    <name evidence="3" type="ordered locus">BpOF4_17385</name>
</gene>
<dbReference type="InterPro" id="IPR036513">
    <property type="entry name" value="STAS_dom_sf"/>
</dbReference>
<dbReference type="AlphaFoldDB" id="D3FRC7"/>
<dbReference type="PANTHER" id="PTHR33745">
    <property type="entry name" value="RSBT ANTAGONIST PROTEIN RSBS-RELATED"/>
    <property type="match status" value="1"/>
</dbReference>
<dbReference type="Gene3D" id="3.30.750.24">
    <property type="entry name" value="STAS domain"/>
    <property type="match status" value="1"/>
</dbReference>
<protein>
    <submittedName>
        <fullName evidence="3">YqhA anti-anti-sigma factor</fullName>
    </submittedName>
</protein>
<dbReference type="SUPFAM" id="SSF52091">
    <property type="entry name" value="SpoIIaa-like"/>
    <property type="match status" value="1"/>
</dbReference>
<evidence type="ECO:0000313" key="3">
    <source>
        <dbReference type="EMBL" id="ADC51518.1"/>
    </source>
</evidence>
<reference evidence="3 4" key="1">
    <citation type="journal article" date="2011" name="Environ. Microbiol.">
        <title>Genome of alkaliphilic Bacillus pseudofirmus OF4 reveals adaptations that support the ability to grow in an external pH range from 7.5 to 11.4.</title>
        <authorList>
            <person name="Janto B."/>
            <person name="Ahmed A."/>
            <person name="Ito M."/>
            <person name="Liu J."/>
            <person name="Hicks D.B."/>
            <person name="Pagni S."/>
            <person name="Fackelmayer O.J."/>
            <person name="Smith T.A."/>
            <person name="Earl J."/>
            <person name="Elbourne L.D."/>
            <person name="Hassan K."/>
            <person name="Paulsen I.T."/>
            <person name="Kolsto A.B."/>
            <person name="Tourasse N.J."/>
            <person name="Ehrlich G.D."/>
            <person name="Boissy R."/>
            <person name="Ivey D.M."/>
            <person name="Li G."/>
            <person name="Xue Y."/>
            <person name="Ma Y."/>
            <person name="Hu F.Z."/>
            <person name="Krulwich T.A."/>
        </authorList>
    </citation>
    <scope>NUCLEOTIDE SEQUENCE [LARGE SCALE GENOMIC DNA]</scope>
    <source>
        <strain evidence="4">ATCC BAA-2126 / JCM 17055 / OF4</strain>
    </source>
</reference>
<organism evidence="3 4">
    <name type="scientific">Alkalihalophilus pseudofirmus (strain ATCC BAA-2126 / JCM 17055 / OF4)</name>
    <name type="common">Bacillus pseudofirmus</name>
    <dbReference type="NCBI Taxonomy" id="398511"/>
    <lineage>
        <taxon>Bacteria</taxon>
        <taxon>Bacillati</taxon>
        <taxon>Bacillota</taxon>
        <taxon>Bacilli</taxon>
        <taxon>Bacillales</taxon>
        <taxon>Bacillaceae</taxon>
        <taxon>Alkalihalophilus</taxon>
    </lineage>
</organism>